<dbReference type="RefSeq" id="XP_001418189.1">
    <property type="nucleotide sequence ID" value="XM_001418152.1"/>
</dbReference>
<dbReference type="AlphaFoldDB" id="A4RYM1"/>
<feature type="domain" description="Mce/MlaD" evidence="2">
    <location>
        <begin position="50"/>
        <end position="125"/>
    </location>
</feature>
<dbReference type="GO" id="GO:0009706">
    <property type="term" value="C:chloroplast inner membrane"/>
    <property type="evidence" value="ECO:0007669"/>
    <property type="project" value="EnsemblPlants"/>
</dbReference>
<dbReference type="eggNOG" id="ENOG502QY75">
    <property type="taxonomic scope" value="Eukaryota"/>
</dbReference>
<evidence type="ECO:0000256" key="1">
    <source>
        <dbReference type="SAM" id="Phobius"/>
    </source>
</evidence>
<dbReference type="GO" id="GO:0005319">
    <property type="term" value="F:lipid transporter activity"/>
    <property type="evidence" value="ECO:0007669"/>
    <property type="project" value="EnsemblPlants"/>
</dbReference>
<name>A4RYM1_OSTLU</name>
<proteinExistence type="predicted"/>
<dbReference type="PANTHER" id="PTHR34675:SF1">
    <property type="entry name" value="PROTEIN TRIGALACTOSYLDIACYLGLYCEROL 2, CHLOROPLASTIC"/>
    <property type="match status" value="1"/>
</dbReference>
<dbReference type="PANTHER" id="PTHR34675">
    <property type="entry name" value="PROTEIN TRIGALACTOSYLDIACYLGLYCEROL 2, CHLOROPLASTIC"/>
    <property type="match status" value="1"/>
</dbReference>
<gene>
    <name evidence="3" type="ORF">OSTLU_41114</name>
</gene>
<keyword evidence="1" id="KW-0812">Transmembrane</keyword>
<feature type="transmembrane region" description="Helical" evidence="1">
    <location>
        <begin position="20"/>
        <end position="39"/>
    </location>
</feature>
<protein>
    <recommendedName>
        <fullName evidence="2">Mce/MlaD domain-containing protein</fullName>
    </recommendedName>
</protein>
<dbReference type="Pfam" id="PF02470">
    <property type="entry name" value="MlaD"/>
    <property type="match status" value="1"/>
</dbReference>
<keyword evidence="1" id="KW-0472">Membrane</keyword>
<organism evidence="3 4">
    <name type="scientific">Ostreococcus lucimarinus (strain CCE9901)</name>
    <dbReference type="NCBI Taxonomy" id="436017"/>
    <lineage>
        <taxon>Eukaryota</taxon>
        <taxon>Viridiplantae</taxon>
        <taxon>Chlorophyta</taxon>
        <taxon>Mamiellophyceae</taxon>
        <taxon>Mamiellales</taxon>
        <taxon>Bathycoccaceae</taxon>
        <taxon>Ostreococcus</taxon>
    </lineage>
</organism>
<dbReference type="GO" id="GO:0032365">
    <property type="term" value="P:intracellular lipid transport"/>
    <property type="evidence" value="ECO:0007669"/>
    <property type="project" value="EnsemblPlants"/>
</dbReference>
<dbReference type="OMA" id="WYLFAEF"/>
<evidence type="ECO:0000313" key="3">
    <source>
        <dbReference type="EMBL" id="ABO96482.1"/>
    </source>
</evidence>
<dbReference type="Proteomes" id="UP000001568">
    <property type="component" value="Chromosome 6"/>
</dbReference>
<reference evidence="3 4" key="1">
    <citation type="journal article" date="2007" name="Proc. Natl. Acad. Sci. U.S.A.">
        <title>The tiny eukaryote Ostreococcus provides genomic insights into the paradox of plankton speciation.</title>
        <authorList>
            <person name="Palenik B."/>
            <person name="Grimwood J."/>
            <person name="Aerts A."/>
            <person name="Rouze P."/>
            <person name="Salamov A."/>
            <person name="Putnam N."/>
            <person name="Dupont C."/>
            <person name="Jorgensen R."/>
            <person name="Derelle E."/>
            <person name="Rombauts S."/>
            <person name="Zhou K."/>
            <person name="Otillar R."/>
            <person name="Merchant S.S."/>
            <person name="Podell S."/>
            <person name="Gaasterland T."/>
            <person name="Napoli C."/>
            <person name="Gendler K."/>
            <person name="Manuell A."/>
            <person name="Tai V."/>
            <person name="Vallon O."/>
            <person name="Piganeau G."/>
            <person name="Jancek S."/>
            <person name="Heijde M."/>
            <person name="Jabbari K."/>
            <person name="Bowler C."/>
            <person name="Lohr M."/>
            <person name="Robbens S."/>
            <person name="Werner G."/>
            <person name="Dubchak I."/>
            <person name="Pazour G.J."/>
            <person name="Ren Q."/>
            <person name="Paulsen I."/>
            <person name="Delwiche C."/>
            <person name="Schmutz J."/>
            <person name="Rokhsar D."/>
            <person name="Van de Peer Y."/>
            <person name="Moreau H."/>
            <person name="Grigoriev I.V."/>
        </authorList>
    </citation>
    <scope>NUCLEOTIDE SEQUENCE [LARGE SCALE GENOMIC DNA]</scope>
    <source>
        <strain evidence="3 4">CCE9901</strain>
    </source>
</reference>
<keyword evidence="1" id="KW-1133">Transmembrane helix</keyword>
<accession>A4RYM1</accession>
<keyword evidence="4" id="KW-1185">Reference proteome</keyword>
<dbReference type="InterPro" id="IPR039342">
    <property type="entry name" value="TGD2-like"/>
</dbReference>
<dbReference type="Gramene" id="ABO96482">
    <property type="protein sequence ID" value="ABO96482"/>
    <property type="gene ID" value="OSTLU_41114"/>
</dbReference>
<dbReference type="InterPro" id="IPR003399">
    <property type="entry name" value="Mce/MlaD"/>
</dbReference>
<dbReference type="GeneID" id="5002577"/>
<dbReference type="GO" id="GO:0005543">
    <property type="term" value="F:phospholipid binding"/>
    <property type="evidence" value="ECO:0007669"/>
    <property type="project" value="EnsemblPlants"/>
</dbReference>
<feature type="non-terminal residue" evidence="3">
    <location>
        <position position="1"/>
    </location>
</feature>
<sequence length="306" mass="33424">RLVKPLQDFGFGRTRLWEGGVGLFMITGVALSFVIWGWIQGLLSFARKNSYQAFIEFPVACGIQVGTNVRIRGVKAGSVLSVQPSLEKVEVLVEMDDKNVPIPRNSLIEANQSGLIAETIIDITPAIPIPVAQWGPLDSGCEGEGVIVCDRGKIKGLPGVSMDELVGICTKLAREMERQDGMNKMFDTTDTARRLMTTLQPLLREAAQIAQELRPMMQGVNEQGTLDTLESLAGQTSATVEDIRKLKDAILTEENQELLRQSISTLTKTLQHVEKVSGDISSVSGDPSTRANLRHLIQSLSRLVDA</sequence>
<dbReference type="STRING" id="436017.A4RYM1"/>
<dbReference type="HOGENOM" id="CLU_050607_0_0_1"/>
<dbReference type="EMBL" id="CP000586">
    <property type="protein sequence ID" value="ABO96482.1"/>
    <property type="molecule type" value="Genomic_DNA"/>
</dbReference>
<dbReference type="KEGG" id="olu:OSTLU_41114"/>
<dbReference type="OrthoDB" id="1924069at2759"/>
<evidence type="ECO:0000259" key="2">
    <source>
        <dbReference type="Pfam" id="PF02470"/>
    </source>
</evidence>
<evidence type="ECO:0000313" key="4">
    <source>
        <dbReference type="Proteomes" id="UP000001568"/>
    </source>
</evidence>